<feature type="domain" description="ComEC/Rec2-related protein" evidence="7">
    <location>
        <begin position="120"/>
        <end position="348"/>
    </location>
</feature>
<evidence type="ECO:0000256" key="3">
    <source>
        <dbReference type="ARBA" id="ARBA00022692"/>
    </source>
</evidence>
<feature type="transmembrane region" description="Helical" evidence="6">
    <location>
        <begin position="174"/>
        <end position="194"/>
    </location>
</feature>
<feature type="transmembrane region" description="Helical" evidence="6">
    <location>
        <begin position="143"/>
        <end position="162"/>
    </location>
</feature>
<feature type="transmembrane region" description="Helical" evidence="6">
    <location>
        <begin position="328"/>
        <end position="348"/>
    </location>
</feature>
<dbReference type="InterPro" id="IPR004477">
    <property type="entry name" value="ComEC_N"/>
</dbReference>
<dbReference type="PANTHER" id="PTHR30619">
    <property type="entry name" value="DNA INTERNALIZATION/COMPETENCE PROTEIN COMEC/REC2"/>
    <property type="match status" value="1"/>
</dbReference>
<evidence type="ECO:0000256" key="4">
    <source>
        <dbReference type="ARBA" id="ARBA00022989"/>
    </source>
</evidence>
<dbReference type="PANTHER" id="PTHR30619:SF7">
    <property type="entry name" value="BETA-LACTAMASE DOMAIN PROTEIN"/>
    <property type="match status" value="1"/>
</dbReference>
<keyword evidence="2" id="KW-1003">Cell membrane</keyword>
<gene>
    <name evidence="8" type="ORF">I0Q91_02820</name>
</gene>
<sequence>MLKYIHTHIIFIIFILFVIWQEIIILILANNTFNITFISYTLVFIIIFLKFNLYSNLSHNNLFISLAFIHALRLIYEFNFKGIDIIGLLRVDRLVSFQEKLLGVYEVYYSVERANLVGAIILGERSGISSLTVMLRDAGVGHLLALSGMHVGYAALLVYLLFKYLPINTYLKLTIEISILLGYILLAGASPSLMRAGFMWVVARILIVNNIKISIMNLLGVAGILILLIEPGMLYQAGFQISFLVVISIYFFINRFKKLPSPVAVSLAATIGSFPWLSWISLGFNLNGLISNLIMIPFFIPIYILNLMILVFHWAFPDIGLFLSKISDFLISIFINTGSYLAGLPFNYKLNLIGRLHHYQGYFFMPLPLIVLYITIFAVFNNSSRPNWLKSRSLLTLTWKAVVLISIINFIVLYL</sequence>
<dbReference type="GO" id="GO:0005886">
    <property type="term" value="C:plasma membrane"/>
    <property type="evidence" value="ECO:0007669"/>
    <property type="project" value="UniProtKB-SubCell"/>
</dbReference>
<keyword evidence="3 6" id="KW-0812">Transmembrane</keyword>
<dbReference type="AlphaFoldDB" id="A0A931F9J6"/>
<dbReference type="Proteomes" id="UP000621436">
    <property type="component" value="Unassembled WGS sequence"/>
</dbReference>
<keyword evidence="4 6" id="KW-1133">Transmembrane helix</keyword>
<feature type="transmembrane region" description="Helical" evidence="6">
    <location>
        <begin position="265"/>
        <end position="282"/>
    </location>
</feature>
<evidence type="ECO:0000256" key="5">
    <source>
        <dbReference type="ARBA" id="ARBA00023136"/>
    </source>
</evidence>
<evidence type="ECO:0000259" key="7">
    <source>
        <dbReference type="Pfam" id="PF03772"/>
    </source>
</evidence>
<feature type="transmembrane region" description="Helical" evidence="6">
    <location>
        <begin position="360"/>
        <end position="381"/>
    </location>
</feature>
<evidence type="ECO:0000313" key="9">
    <source>
        <dbReference type="Proteomes" id="UP000621436"/>
    </source>
</evidence>
<organism evidence="8 9">
    <name type="scientific">Halonatronomonas betaini</name>
    <dbReference type="NCBI Taxonomy" id="2778430"/>
    <lineage>
        <taxon>Bacteria</taxon>
        <taxon>Bacillati</taxon>
        <taxon>Bacillota</taxon>
        <taxon>Clostridia</taxon>
        <taxon>Halanaerobiales</taxon>
        <taxon>Halarsenatibacteraceae</taxon>
        <taxon>Halonatronomonas</taxon>
    </lineage>
</organism>
<dbReference type="EMBL" id="JADPIE010000001">
    <property type="protein sequence ID" value="MBF8436002.1"/>
    <property type="molecule type" value="Genomic_DNA"/>
</dbReference>
<dbReference type="Pfam" id="PF03772">
    <property type="entry name" value="Competence"/>
    <property type="match status" value="1"/>
</dbReference>
<evidence type="ECO:0000313" key="8">
    <source>
        <dbReference type="EMBL" id="MBF8436002.1"/>
    </source>
</evidence>
<name>A0A931F9J6_9FIRM</name>
<keyword evidence="9" id="KW-1185">Reference proteome</keyword>
<accession>A0A931F9J6</accession>
<protein>
    <submittedName>
        <fullName evidence="8">ComEC/Rec2 family competence protein</fullName>
    </submittedName>
</protein>
<keyword evidence="5 6" id="KW-0472">Membrane</keyword>
<reference evidence="8" key="1">
    <citation type="submission" date="2020-11" db="EMBL/GenBank/DDBJ databases">
        <title>Halonatronomonas betainensis gen. nov., sp. nov. a novel haloalkaliphilic representative of the family Halanaerobiacae capable of betaine degradation.</title>
        <authorList>
            <person name="Boltyanskaya Y."/>
            <person name="Kevbrin V."/>
            <person name="Detkova E."/>
            <person name="Grouzdev D.S."/>
            <person name="Koziaeva V."/>
            <person name="Zhilina T."/>
        </authorList>
    </citation>
    <scope>NUCLEOTIDE SEQUENCE</scope>
    <source>
        <strain evidence="8">Z-7014</strain>
    </source>
</reference>
<evidence type="ECO:0000256" key="6">
    <source>
        <dbReference type="SAM" id="Phobius"/>
    </source>
</evidence>
<evidence type="ECO:0000256" key="2">
    <source>
        <dbReference type="ARBA" id="ARBA00022475"/>
    </source>
</evidence>
<feature type="transmembrane region" description="Helical" evidence="6">
    <location>
        <begin position="35"/>
        <end position="53"/>
    </location>
</feature>
<comment type="subcellular location">
    <subcellularLocation>
        <location evidence="1">Cell membrane</location>
        <topology evidence="1">Multi-pass membrane protein</topology>
    </subcellularLocation>
</comment>
<feature type="transmembrane region" description="Helical" evidence="6">
    <location>
        <begin position="294"/>
        <end position="316"/>
    </location>
</feature>
<evidence type="ECO:0000256" key="1">
    <source>
        <dbReference type="ARBA" id="ARBA00004651"/>
    </source>
</evidence>
<comment type="caution">
    <text evidence="8">The sequence shown here is derived from an EMBL/GenBank/DDBJ whole genome shotgun (WGS) entry which is preliminary data.</text>
</comment>
<feature type="transmembrane region" description="Helical" evidence="6">
    <location>
        <begin position="206"/>
        <end position="229"/>
    </location>
</feature>
<dbReference type="RefSeq" id="WP_270452744.1">
    <property type="nucleotide sequence ID" value="NZ_JADPIE010000001.1"/>
</dbReference>
<dbReference type="NCBIfam" id="TIGR00360">
    <property type="entry name" value="ComEC_N-term"/>
    <property type="match status" value="1"/>
</dbReference>
<dbReference type="InterPro" id="IPR052159">
    <property type="entry name" value="Competence_DNA_uptake"/>
</dbReference>
<feature type="transmembrane region" description="Helical" evidence="6">
    <location>
        <begin position="9"/>
        <end position="29"/>
    </location>
</feature>
<proteinExistence type="predicted"/>
<feature type="transmembrane region" description="Helical" evidence="6">
    <location>
        <begin position="235"/>
        <end position="253"/>
    </location>
</feature>
<feature type="transmembrane region" description="Helical" evidence="6">
    <location>
        <begin position="393"/>
        <end position="414"/>
    </location>
</feature>